<dbReference type="GO" id="GO:0003677">
    <property type="term" value="F:DNA binding"/>
    <property type="evidence" value="ECO:0007669"/>
    <property type="project" value="UniProtKB-UniRule"/>
</dbReference>
<dbReference type="PANTHER" id="PTHR11276:SF28">
    <property type="entry name" value="DNA POLYMERASE LAMBDA"/>
    <property type="match status" value="1"/>
</dbReference>
<sequence>MPSAGAARPLNTGEGGRKTRQTVHKRAFSEKQAADKGAVNDNPAAAARRKCGAELVGAESSQAAVLELFSGLHGCGPKTAQKWYHEYGYRTLDDLRTSDKLTHNQKVGVRFYDDLRQNMPREEAAAIGAYVERAAKLFNSGYQCHIMGSYRRGKPFCGDVDVIGTTFCSENETITPPTFSVSTVTHPDGRSHDGLVAKLLAELERVPGLLVEHLQCRSAASGYEDSEQYMGICRLPGGPGIHRRLDIWAVPWDEIGAALVHWTGNTIL</sequence>
<comment type="subcellular location">
    <subcellularLocation>
        <location evidence="1 9">Nucleus</location>
    </subcellularLocation>
</comment>
<evidence type="ECO:0000313" key="13">
    <source>
        <dbReference type="Proteomes" id="UP001212152"/>
    </source>
</evidence>
<reference evidence="12" key="1">
    <citation type="submission" date="2020-05" db="EMBL/GenBank/DDBJ databases">
        <title>Phylogenomic resolution of chytrid fungi.</title>
        <authorList>
            <person name="Stajich J.E."/>
            <person name="Amses K."/>
            <person name="Simmons R."/>
            <person name="Seto K."/>
            <person name="Myers J."/>
            <person name="Bonds A."/>
            <person name="Quandt C.A."/>
            <person name="Barry K."/>
            <person name="Liu P."/>
            <person name="Grigoriev I."/>
            <person name="Longcore J.E."/>
            <person name="James T.Y."/>
        </authorList>
    </citation>
    <scope>NUCLEOTIDE SEQUENCE</scope>
    <source>
        <strain evidence="12">JEL0379</strain>
    </source>
</reference>
<dbReference type="SUPFAM" id="SSF81585">
    <property type="entry name" value="PsbU/PolX domain-like"/>
    <property type="match status" value="1"/>
</dbReference>
<protein>
    <recommendedName>
        <fullName evidence="9">DNA polymerase</fullName>
        <ecNumber evidence="9">2.7.7.7</ecNumber>
    </recommendedName>
</protein>
<dbReference type="GO" id="GO:0003887">
    <property type="term" value="F:DNA-directed DNA polymerase activity"/>
    <property type="evidence" value="ECO:0007669"/>
    <property type="project" value="UniProtKB-UniRule"/>
</dbReference>
<dbReference type="GO" id="GO:0005634">
    <property type="term" value="C:nucleus"/>
    <property type="evidence" value="ECO:0007669"/>
    <property type="project" value="UniProtKB-SubCell"/>
</dbReference>
<dbReference type="InterPro" id="IPR022312">
    <property type="entry name" value="DNA_pol_X"/>
</dbReference>
<dbReference type="Gene3D" id="3.30.460.10">
    <property type="entry name" value="Beta Polymerase, domain 2"/>
    <property type="match status" value="1"/>
</dbReference>
<dbReference type="SUPFAM" id="SSF81301">
    <property type="entry name" value="Nucleotidyltransferase"/>
    <property type="match status" value="1"/>
</dbReference>
<dbReference type="FunFam" id="1.10.150.20:FF:000010">
    <property type="entry name" value="DNA polymerase lambda"/>
    <property type="match status" value="1"/>
</dbReference>
<dbReference type="PRINTS" id="PR00870">
    <property type="entry name" value="DNAPOLXBETA"/>
</dbReference>
<dbReference type="Pfam" id="PF10391">
    <property type="entry name" value="DNA_pol_lambd_f"/>
    <property type="match status" value="1"/>
</dbReference>
<keyword evidence="7" id="KW-0479">Metal-binding</keyword>
<dbReference type="InterPro" id="IPR043519">
    <property type="entry name" value="NT_sf"/>
</dbReference>
<dbReference type="GO" id="GO:0006303">
    <property type="term" value="P:double-strand break repair via nonhomologous end joining"/>
    <property type="evidence" value="ECO:0007669"/>
    <property type="project" value="TreeGrafter"/>
</dbReference>
<evidence type="ECO:0000256" key="1">
    <source>
        <dbReference type="ARBA" id="ARBA00004123"/>
    </source>
</evidence>
<keyword evidence="9" id="KW-0239">DNA-directed DNA polymerase</keyword>
<accession>A0AAD5TPJ6</accession>
<gene>
    <name evidence="12" type="ORF">HDU87_007551</name>
</gene>
<dbReference type="EMBL" id="JADGJQ010000007">
    <property type="protein sequence ID" value="KAJ3183128.1"/>
    <property type="molecule type" value="Genomic_DNA"/>
</dbReference>
<evidence type="ECO:0000256" key="10">
    <source>
        <dbReference type="SAM" id="MobiDB-lite"/>
    </source>
</evidence>
<evidence type="ECO:0000256" key="9">
    <source>
        <dbReference type="RuleBase" id="RU366014"/>
    </source>
</evidence>
<dbReference type="InterPro" id="IPR002008">
    <property type="entry name" value="DNA_pol_X_beta-like"/>
</dbReference>
<comment type="similarity">
    <text evidence="2 9">Belongs to the DNA polymerase type-X family.</text>
</comment>
<dbReference type="Gene3D" id="1.10.150.20">
    <property type="entry name" value="5' to 3' exonuclease, C-terminal subdomain"/>
    <property type="match status" value="1"/>
</dbReference>
<evidence type="ECO:0000256" key="7">
    <source>
        <dbReference type="ARBA" id="ARBA00022723"/>
    </source>
</evidence>
<evidence type="ECO:0000256" key="6">
    <source>
        <dbReference type="ARBA" id="ARBA00022705"/>
    </source>
</evidence>
<keyword evidence="8 9" id="KW-0539">Nucleus</keyword>
<dbReference type="Proteomes" id="UP001212152">
    <property type="component" value="Unassembled WGS sequence"/>
</dbReference>
<feature type="region of interest" description="Disordered" evidence="10">
    <location>
        <begin position="1"/>
        <end position="42"/>
    </location>
</feature>
<evidence type="ECO:0000313" key="12">
    <source>
        <dbReference type="EMBL" id="KAJ3183128.1"/>
    </source>
</evidence>
<proteinExistence type="inferred from homology"/>
<evidence type="ECO:0000259" key="11">
    <source>
        <dbReference type="SMART" id="SM00483"/>
    </source>
</evidence>
<comment type="caution">
    <text evidence="12">The sequence shown here is derived from an EMBL/GenBank/DDBJ whole genome shotgun (WGS) entry which is preliminary data.</text>
</comment>
<organism evidence="12 13">
    <name type="scientific">Geranomyces variabilis</name>
    <dbReference type="NCBI Taxonomy" id="109894"/>
    <lineage>
        <taxon>Eukaryota</taxon>
        <taxon>Fungi</taxon>
        <taxon>Fungi incertae sedis</taxon>
        <taxon>Chytridiomycota</taxon>
        <taxon>Chytridiomycota incertae sedis</taxon>
        <taxon>Chytridiomycetes</taxon>
        <taxon>Spizellomycetales</taxon>
        <taxon>Powellomycetaceae</taxon>
        <taxon>Geranomyces</taxon>
    </lineage>
</organism>
<dbReference type="GO" id="GO:0046872">
    <property type="term" value="F:metal ion binding"/>
    <property type="evidence" value="ECO:0007669"/>
    <property type="project" value="UniProtKB-UniRule"/>
</dbReference>
<comment type="catalytic activity">
    <reaction evidence="9">
        <text>DNA(n) + a 2'-deoxyribonucleoside 5'-triphosphate = DNA(n+1) + diphosphate</text>
        <dbReference type="Rhea" id="RHEA:22508"/>
        <dbReference type="Rhea" id="RHEA-COMP:17339"/>
        <dbReference type="Rhea" id="RHEA-COMP:17340"/>
        <dbReference type="ChEBI" id="CHEBI:33019"/>
        <dbReference type="ChEBI" id="CHEBI:61560"/>
        <dbReference type="ChEBI" id="CHEBI:173112"/>
        <dbReference type="EC" id="2.7.7.7"/>
    </reaction>
</comment>
<dbReference type="PRINTS" id="PR00869">
    <property type="entry name" value="DNAPOLX"/>
</dbReference>
<keyword evidence="6" id="KW-0235">DNA replication</keyword>
<keyword evidence="5 9" id="KW-0548">Nucleotidyltransferase</keyword>
<feature type="domain" description="DNA-directed DNA polymerase X" evidence="11">
    <location>
        <begin position="1"/>
        <end position="266"/>
    </location>
</feature>
<dbReference type="SMART" id="SM00483">
    <property type="entry name" value="POLXc"/>
    <property type="match status" value="1"/>
</dbReference>
<keyword evidence="13" id="KW-1185">Reference proteome</keyword>
<evidence type="ECO:0000256" key="4">
    <source>
        <dbReference type="ARBA" id="ARBA00022679"/>
    </source>
</evidence>
<evidence type="ECO:0000256" key="5">
    <source>
        <dbReference type="ARBA" id="ARBA00022695"/>
    </source>
</evidence>
<evidence type="ECO:0000256" key="3">
    <source>
        <dbReference type="ARBA" id="ARBA00022634"/>
    </source>
</evidence>
<dbReference type="EC" id="2.7.7.7" evidence="9"/>
<dbReference type="PANTHER" id="PTHR11276">
    <property type="entry name" value="DNA POLYMERASE TYPE-X FAMILY MEMBER"/>
    <property type="match status" value="1"/>
</dbReference>
<dbReference type="AlphaFoldDB" id="A0AAD5TPJ6"/>
<keyword evidence="4 9" id="KW-0808">Transferase</keyword>
<name>A0AAD5TPJ6_9FUNG</name>
<comment type="function">
    <text evidence="9">DNA polymerase that functions in several pathways of DNA repair. Involved in base excision repair (BER) responsible for repair of lesions that give rise to abasic (AP) sites in DNA. Also contributes to DNA double-strand break repair by non-homologous end joining and homologous recombination. Has both template-dependent and template-independent (terminal transferase) DNA polymerase activities. Has also a 5'-deoxyribose-5-phosphate lyase (dRP lyase) activity.</text>
</comment>
<evidence type="ECO:0000256" key="8">
    <source>
        <dbReference type="ARBA" id="ARBA00023242"/>
    </source>
</evidence>
<keyword evidence="9" id="KW-0227">DNA damage</keyword>
<keyword evidence="9" id="KW-0234">DNA repair</keyword>
<evidence type="ECO:0000256" key="2">
    <source>
        <dbReference type="ARBA" id="ARBA00008323"/>
    </source>
</evidence>
<dbReference type="Pfam" id="PF14792">
    <property type="entry name" value="DNA_pol_B_palm"/>
    <property type="match status" value="1"/>
</dbReference>
<dbReference type="InterPro" id="IPR018944">
    <property type="entry name" value="DNA_pol_lambd_fingers_domain"/>
</dbReference>
<dbReference type="InterPro" id="IPR028207">
    <property type="entry name" value="DNA_pol_B_palm_palm"/>
</dbReference>
<dbReference type="InterPro" id="IPR002054">
    <property type="entry name" value="DNA-dir_DNA_pol_X"/>
</dbReference>
<keyword evidence="3" id="KW-0237">DNA synthesis</keyword>